<protein>
    <submittedName>
        <fullName evidence="2">Uncharacterized protein</fullName>
    </submittedName>
</protein>
<feature type="region of interest" description="Disordered" evidence="1">
    <location>
        <begin position="1"/>
        <end position="51"/>
    </location>
</feature>
<dbReference type="AlphaFoldDB" id="A0A6J4MUS5"/>
<gene>
    <name evidence="2" type="ORF">AVDCRST_MAG68-4970</name>
</gene>
<evidence type="ECO:0000313" key="2">
    <source>
        <dbReference type="EMBL" id="CAA9367208.1"/>
    </source>
</evidence>
<name>A0A6J4MUS5_9BACT</name>
<feature type="compositionally biased region" description="Basic residues" evidence="1">
    <location>
        <begin position="17"/>
        <end position="34"/>
    </location>
</feature>
<organism evidence="2">
    <name type="scientific">uncultured Gemmatimonadota bacterium</name>
    <dbReference type="NCBI Taxonomy" id="203437"/>
    <lineage>
        <taxon>Bacteria</taxon>
        <taxon>Pseudomonadati</taxon>
        <taxon>Gemmatimonadota</taxon>
        <taxon>environmental samples</taxon>
    </lineage>
</organism>
<evidence type="ECO:0000256" key="1">
    <source>
        <dbReference type="SAM" id="MobiDB-lite"/>
    </source>
</evidence>
<feature type="non-terminal residue" evidence="2">
    <location>
        <position position="1"/>
    </location>
</feature>
<reference evidence="2" key="1">
    <citation type="submission" date="2020-02" db="EMBL/GenBank/DDBJ databases">
        <authorList>
            <person name="Meier V. D."/>
        </authorList>
    </citation>
    <scope>NUCLEOTIDE SEQUENCE</scope>
    <source>
        <strain evidence="2">AVDCRST_MAG68</strain>
    </source>
</reference>
<proteinExistence type="predicted"/>
<feature type="non-terminal residue" evidence="2">
    <location>
        <position position="69"/>
    </location>
</feature>
<accession>A0A6J4MUS5</accession>
<sequence length="69" mass="7497">APARRRRARGPASGLVRARRRARAGGPGSRRRCGRWSSARGPRPPAPCPGRRGRWCCSACTGRSWVSPC</sequence>
<dbReference type="EMBL" id="CADCTW010000226">
    <property type="protein sequence ID" value="CAA9367208.1"/>
    <property type="molecule type" value="Genomic_DNA"/>
</dbReference>